<sequence length="66" mass="7295">MLFLLTCLVLVAGSPYPVFTCRWSIACCTNRSILAGSVVGTTQDKQPAQQYCCEFSDEVSLHTYID</sequence>
<organism evidence="2 3">
    <name type="scientific">Puccinia graminis f. sp. tritici</name>
    <dbReference type="NCBI Taxonomy" id="56615"/>
    <lineage>
        <taxon>Eukaryota</taxon>
        <taxon>Fungi</taxon>
        <taxon>Dikarya</taxon>
        <taxon>Basidiomycota</taxon>
        <taxon>Pucciniomycotina</taxon>
        <taxon>Pucciniomycetes</taxon>
        <taxon>Pucciniales</taxon>
        <taxon>Pucciniaceae</taxon>
        <taxon>Puccinia</taxon>
    </lineage>
</organism>
<comment type="caution">
    <text evidence="2">The sequence shown here is derived from an EMBL/GenBank/DDBJ whole genome shotgun (WGS) entry which is preliminary data.</text>
</comment>
<gene>
    <name evidence="2" type="ORF">PGTUg99_001523</name>
</gene>
<dbReference type="AlphaFoldDB" id="A0A5B0NXK1"/>
<evidence type="ECO:0000313" key="3">
    <source>
        <dbReference type="Proteomes" id="UP000325313"/>
    </source>
</evidence>
<evidence type="ECO:0000313" key="2">
    <source>
        <dbReference type="EMBL" id="KAA1093386.1"/>
    </source>
</evidence>
<feature type="signal peptide" evidence="1">
    <location>
        <begin position="1"/>
        <end position="20"/>
    </location>
</feature>
<proteinExistence type="predicted"/>
<feature type="chain" id="PRO_5023116276" description="Secreted protein" evidence="1">
    <location>
        <begin position="21"/>
        <end position="66"/>
    </location>
</feature>
<evidence type="ECO:0008006" key="4">
    <source>
        <dbReference type="Google" id="ProtNLM"/>
    </source>
</evidence>
<evidence type="ECO:0000256" key="1">
    <source>
        <dbReference type="SAM" id="SignalP"/>
    </source>
</evidence>
<keyword evidence="1" id="KW-0732">Signal</keyword>
<dbReference type="Proteomes" id="UP000325313">
    <property type="component" value="Unassembled WGS sequence"/>
</dbReference>
<name>A0A5B0NXK1_PUCGR</name>
<dbReference type="EMBL" id="VDEP01000374">
    <property type="protein sequence ID" value="KAA1093386.1"/>
    <property type="molecule type" value="Genomic_DNA"/>
</dbReference>
<accession>A0A5B0NXK1</accession>
<protein>
    <recommendedName>
        <fullName evidence="4">Secreted protein</fullName>
    </recommendedName>
</protein>
<reference evidence="2 3" key="1">
    <citation type="submission" date="2019-05" db="EMBL/GenBank/DDBJ databases">
        <title>Emergence of the Ug99 lineage of the wheat stem rust pathogen through somatic hybridization.</title>
        <authorList>
            <person name="Li F."/>
            <person name="Upadhyaya N.M."/>
            <person name="Sperschneider J."/>
            <person name="Matny O."/>
            <person name="Nguyen-Phuc H."/>
            <person name="Mago R."/>
            <person name="Raley C."/>
            <person name="Miller M.E."/>
            <person name="Silverstein K.A.T."/>
            <person name="Henningsen E."/>
            <person name="Hirsch C.D."/>
            <person name="Visser B."/>
            <person name="Pretorius Z.A."/>
            <person name="Steffenson B.J."/>
            <person name="Schwessinger B."/>
            <person name="Dodds P.N."/>
            <person name="Figueroa M."/>
        </authorList>
    </citation>
    <scope>NUCLEOTIDE SEQUENCE [LARGE SCALE GENOMIC DNA]</scope>
    <source>
        <strain evidence="2 3">Ug99</strain>
    </source>
</reference>